<comment type="catalytic activity">
    <reaction evidence="6">
        <text>L-threonylcarbamoyladenylate + adenosine(37) in tRNA = N(6)-L-threonylcarbamoyladenosine(37) in tRNA + AMP + H(+)</text>
        <dbReference type="Rhea" id="RHEA:37059"/>
        <dbReference type="Rhea" id="RHEA-COMP:10162"/>
        <dbReference type="Rhea" id="RHEA-COMP:10163"/>
        <dbReference type="ChEBI" id="CHEBI:15378"/>
        <dbReference type="ChEBI" id="CHEBI:73682"/>
        <dbReference type="ChEBI" id="CHEBI:74411"/>
        <dbReference type="ChEBI" id="CHEBI:74418"/>
        <dbReference type="ChEBI" id="CHEBI:456215"/>
        <dbReference type="EC" id="2.3.1.234"/>
    </reaction>
</comment>
<dbReference type="GO" id="GO:0061711">
    <property type="term" value="F:tRNA N(6)-L-threonylcarbamoyladenine synthase activity"/>
    <property type="evidence" value="ECO:0007669"/>
    <property type="project" value="UniProtKB-EC"/>
</dbReference>
<reference evidence="8 9" key="1">
    <citation type="journal article" date="2016" name="Nat. Commun.">
        <title>Thousands of microbial genomes shed light on interconnected biogeochemical processes in an aquifer system.</title>
        <authorList>
            <person name="Anantharaman K."/>
            <person name="Brown C.T."/>
            <person name="Hug L.A."/>
            <person name="Sharon I."/>
            <person name="Castelle C.J."/>
            <person name="Probst A.J."/>
            <person name="Thomas B.C."/>
            <person name="Singh A."/>
            <person name="Wilkins M.J."/>
            <person name="Karaoz U."/>
            <person name="Brodie E.L."/>
            <person name="Williams K.H."/>
            <person name="Hubbard S.S."/>
            <person name="Banfield J.F."/>
        </authorList>
    </citation>
    <scope>NUCLEOTIDE SEQUENCE [LARGE SCALE GENOMIC DNA]</scope>
</reference>
<evidence type="ECO:0000256" key="4">
    <source>
        <dbReference type="ARBA" id="ARBA00022723"/>
    </source>
</evidence>
<evidence type="ECO:0000313" key="9">
    <source>
        <dbReference type="Proteomes" id="UP000177614"/>
    </source>
</evidence>
<name>A0A1F4XM14_9BACT</name>
<dbReference type="PRINTS" id="PR00789">
    <property type="entry name" value="OSIALOPTASE"/>
</dbReference>
<proteinExistence type="predicted"/>
<keyword evidence="4" id="KW-0479">Metal-binding</keyword>
<accession>A0A1F4XM14</accession>
<dbReference type="Gene3D" id="3.30.420.40">
    <property type="match status" value="2"/>
</dbReference>
<evidence type="ECO:0000313" key="8">
    <source>
        <dbReference type="EMBL" id="OGC82644.1"/>
    </source>
</evidence>
<sequence>MVLLKEHGEIEILGQTQDDSAGEAFDKAAKMLDLPYPGGPEIEKLAKFGKSGEFKLPRAWLQQVPTGLRPKVIEDFNFSFSGLKTSLYVLIKKLGDLSPETKADLALEFQEAIFDILASKLFAAWEKYRTPTVFISGGVSANQRLRDLVVEKFQGKDMELLYPVKLSYCTDNAAMIAAAAYFNPVKSRAILEPDPNLWF</sequence>
<feature type="domain" description="Gcp-like" evidence="7">
    <location>
        <begin position="2"/>
        <end position="177"/>
    </location>
</feature>
<gene>
    <name evidence="8" type="ORF">A2V81_03370</name>
</gene>
<protein>
    <recommendedName>
        <fullName evidence="1">N(6)-L-threonylcarbamoyladenine synthase</fullName>
        <ecNumber evidence="1">2.3.1.234</ecNumber>
    </recommendedName>
</protein>
<dbReference type="Proteomes" id="UP000177614">
    <property type="component" value="Unassembled WGS sequence"/>
</dbReference>
<dbReference type="Pfam" id="PF00814">
    <property type="entry name" value="TsaD"/>
    <property type="match status" value="1"/>
</dbReference>
<dbReference type="PANTHER" id="PTHR11735:SF6">
    <property type="entry name" value="TRNA N6-ADENOSINE THREONYLCARBAMOYLTRANSFERASE, MITOCHONDRIAL"/>
    <property type="match status" value="1"/>
</dbReference>
<evidence type="ECO:0000256" key="2">
    <source>
        <dbReference type="ARBA" id="ARBA00022679"/>
    </source>
</evidence>
<dbReference type="EC" id="2.3.1.234" evidence="1"/>
<dbReference type="InterPro" id="IPR000905">
    <property type="entry name" value="Gcp-like_dom"/>
</dbReference>
<evidence type="ECO:0000259" key="7">
    <source>
        <dbReference type="Pfam" id="PF00814"/>
    </source>
</evidence>
<dbReference type="GO" id="GO:0046872">
    <property type="term" value="F:metal ion binding"/>
    <property type="evidence" value="ECO:0007669"/>
    <property type="project" value="UniProtKB-KW"/>
</dbReference>
<dbReference type="SUPFAM" id="SSF53067">
    <property type="entry name" value="Actin-like ATPase domain"/>
    <property type="match status" value="1"/>
</dbReference>
<dbReference type="STRING" id="1817814.A2V81_03370"/>
<dbReference type="AlphaFoldDB" id="A0A1F4XM14"/>
<dbReference type="GO" id="GO:0008033">
    <property type="term" value="P:tRNA processing"/>
    <property type="evidence" value="ECO:0007669"/>
    <property type="project" value="UniProtKB-KW"/>
</dbReference>
<evidence type="ECO:0000256" key="5">
    <source>
        <dbReference type="ARBA" id="ARBA00023315"/>
    </source>
</evidence>
<evidence type="ECO:0000256" key="1">
    <source>
        <dbReference type="ARBA" id="ARBA00012156"/>
    </source>
</evidence>
<organism evidence="8 9">
    <name type="scientific">Candidatus Abawacabacteria bacterium RBG_16_42_10</name>
    <dbReference type="NCBI Taxonomy" id="1817814"/>
    <lineage>
        <taxon>Bacteria</taxon>
        <taxon>Candidatus Abawacaibacteriota</taxon>
    </lineage>
</organism>
<dbReference type="EMBL" id="MEWR01000001">
    <property type="protein sequence ID" value="OGC82644.1"/>
    <property type="molecule type" value="Genomic_DNA"/>
</dbReference>
<evidence type="ECO:0000256" key="6">
    <source>
        <dbReference type="ARBA" id="ARBA00048117"/>
    </source>
</evidence>
<keyword evidence="5" id="KW-0012">Acyltransferase</keyword>
<dbReference type="PANTHER" id="PTHR11735">
    <property type="entry name" value="TRNA N6-ADENOSINE THREONYLCARBAMOYLTRANSFERASE"/>
    <property type="match status" value="1"/>
</dbReference>
<keyword evidence="2" id="KW-0808">Transferase</keyword>
<dbReference type="InterPro" id="IPR043129">
    <property type="entry name" value="ATPase_NBD"/>
</dbReference>
<keyword evidence="3" id="KW-0819">tRNA processing</keyword>
<evidence type="ECO:0000256" key="3">
    <source>
        <dbReference type="ARBA" id="ARBA00022694"/>
    </source>
</evidence>
<dbReference type="InterPro" id="IPR017861">
    <property type="entry name" value="KAE1/TsaD"/>
</dbReference>
<comment type="caution">
    <text evidence="8">The sequence shown here is derived from an EMBL/GenBank/DDBJ whole genome shotgun (WGS) entry which is preliminary data.</text>
</comment>